<proteinExistence type="predicted"/>
<accession>A0AAD7LE83</accession>
<gene>
    <name evidence="2" type="ORF">O6P43_022955</name>
</gene>
<name>A0AAD7LE83_QUISA</name>
<dbReference type="GO" id="GO:0010082">
    <property type="term" value="P:regulation of root meristem growth"/>
    <property type="evidence" value="ECO:0007669"/>
    <property type="project" value="InterPro"/>
</dbReference>
<dbReference type="InterPro" id="IPR038804">
    <property type="entry name" value="RGF3"/>
</dbReference>
<dbReference type="KEGG" id="qsa:O6P43_022955"/>
<evidence type="ECO:0000256" key="1">
    <source>
        <dbReference type="SAM" id="MobiDB-lite"/>
    </source>
</evidence>
<dbReference type="GO" id="GO:0008284">
    <property type="term" value="P:positive regulation of cell population proliferation"/>
    <property type="evidence" value="ECO:0007669"/>
    <property type="project" value="TreeGrafter"/>
</dbReference>
<dbReference type="Proteomes" id="UP001163823">
    <property type="component" value="Chromosome 9"/>
</dbReference>
<dbReference type="GO" id="GO:0008083">
    <property type="term" value="F:growth factor activity"/>
    <property type="evidence" value="ECO:0007669"/>
    <property type="project" value="InterPro"/>
</dbReference>
<reference evidence="2" key="1">
    <citation type="journal article" date="2023" name="Science">
        <title>Elucidation of the pathway for biosynthesis of saponin adjuvants from the soapbark tree.</title>
        <authorList>
            <person name="Reed J."/>
            <person name="Orme A."/>
            <person name="El-Demerdash A."/>
            <person name="Owen C."/>
            <person name="Martin L.B.B."/>
            <person name="Misra R.C."/>
            <person name="Kikuchi S."/>
            <person name="Rejzek M."/>
            <person name="Martin A.C."/>
            <person name="Harkess A."/>
            <person name="Leebens-Mack J."/>
            <person name="Louveau T."/>
            <person name="Stephenson M.J."/>
            <person name="Osbourn A."/>
        </authorList>
    </citation>
    <scope>NUCLEOTIDE SEQUENCE</scope>
    <source>
        <strain evidence="2">S10</strain>
    </source>
</reference>
<dbReference type="GO" id="GO:0030154">
    <property type="term" value="P:cell differentiation"/>
    <property type="evidence" value="ECO:0007669"/>
    <property type="project" value="TreeGrafter"/>
</dbReference>
<dbReference type="PANTHER" id="PTHR36313">
    <property type="entry name" value="ROOT MERISTEM GROWTH FACTOR 2"/>
    <property type="match status" value="1"/>
</dbReference>
<dbReference type="PANTHER" id="PTHR36313:SF2">
    <property type="match status" value="1"/>
</dbReference>
<feature type="region of interest" description="Disordered" evidence="1">
    <location>
        <begin position="75"/>
        <end position="96"/>
    </location>
</feature>
<dbReference type="EMBL" id="JARAOO010000009">
    <property type="protein sequence ID" value="KAJ7956526.1"/>
    <property type="molecule type" value="Genomic_DNA"/>
</dbReference>
<evidence type="ECO:0000313" key="2">
    <source>
        <dbReference type="EMBL" id="KAJ7956526.1"/>
    </source>
</evidence>
<dbReference type="GO" id="GO:0010628">
    <property type="term" value="P:positive regulation of gene expression"/>
    <property type="evidence" value="ECO:0007669"/>
    <property type="project" value="TreeGrafter"/>
</dbReference>
<protein>
    <submittedName>
        <fullName evidence="2">Uncharacterized protein</fullName>
    </submittedName>
</protein>
<organism evidence="2 3">
    <name type="scientific">Quillaja saponaria</name>
    <name type="common">Soap bark tree</name>
    <dbReference type="NCBI Taxonomy" id="32244"/>
    <lineage>
        <taxon>Eukaryota</taxon>
        <taxon>Viridiplantae</taxon>
        <taxon>Streptophyta</taxon>
        <taxon>Embryophyta</taxon>
        <taxon>Tracheophyta</taxon>
        <taxon>Spermatophyta</taxon>
        <taxon>Magnoliopsida</taxon>
        <taxon>eudicotyledons</taxon>
        <taxon>Gunneridae</taxon>
        <taxon>Pentapetalae</taxon>
        <taxon>rosids</taxon>
        <taxon>fabids</taxon>
        <taxon>Fabales</taxon>
        <taxon>Quillajaceae</taxon>
        <taxon>Quillaja</taxon>
    </lineage>
</organism>
<comment type="caution">
    <text evidence="2">The sequence shown here is derived from an EMBL/GenBank/DDBJ whole genome shotgun (WGS) entry which is preliminary data.</text>
</comment>
<evidence type="ECO:0000313" key="3">
    <source>
        <dbReference type="Proteomes" id="UP001163823"/>
    </source>
</evidence>
<dbReference type="AlphaFoldDB" id="A0AAD7LE83"/>
<dbReference type="GO" id="GO:0005615">
    <property type="term" value="C:extracellular space"/>
    <property type="evidence" value="ECO:0007669"/>
    <property type="project" value="TreeGrafter"/>
</dbReference>
<sequence length="124" mass="13906">MFILLRLRFTSGLPVDENKVLTMMNVDDEVVYDGVPAVAEAGNTMRLGGRKIMSQRVLKEGKYYEHLINVVEDSNSKKISSTGAAPHSGRRRGHRRRVNHVQMAGFVAINADYHVPKPHPPKNN</sequence>
<keyword evidence="3" id="KW-1185">Reference proteome</keyword>